<protein>
    <submittedName>
        <fullName evidence="2">Uncharacterized protein</fullName>
    </submittedName>
</protein>
<feature type="transmembrane region" description="Helical" evidence="1">
    <location>
        <begin position="61"/>
        <end position="80"/>
    </location>
</feature>
<proteinExistence type="predicted"/>
<dbReference type="PANTHER" id="PTHR38384">
    <property type="entry name" value="MEMBRANE LIPOPROTEIN-RELATED"/>
    <property type="match status" value="1"/>
</dbReference>
<keyword evidence="1" id="KW-0472">Membrane</keyword>
<dbReference type="EMBL" id="JBAMMX010000008">
    <property type="protein sequence ID" value="KAK6935063.1"/>
    <property type="molecule type" value="Genomic_DNA"/>
</dbReference>
<dbReference type="AlphaFoldDB" id="A0AAN8VHA6"/>
<evidence type="ECO:0000256" key="1">
    <source>
        <dbReference type="SAM" id="Phobius"/>
    </source>
</evidence>
<evidence type="ECO:0000313" key="2">
    <source>
        <dbReference type="EMBL" id="KAK6935063.1"/>
    </source>
</evidence>
<reference evidence="2 3" key="1">
    <citation type="submission" date="2023-12" db="EMBL/GenBank/DDBJ databases">
        <title>A high-quality genome assembly for Dillenia turbinata (Dilleniales).</title>
        <authorList>
            <person name="Chanderbali A."/>
        </authorList>
    </citation>
    <scope>NUCLEOTIDE SEQUENCE [LARGE SCALE GENOMIC DNA]</scope>
    <source>
        <strain evidence="2">LSX21</strain>
        <tissue evidence="2">Leaf</tissue>
    </source>
</reference>
<accession>A0AAN8VHA6</accession>
<organism evidence="2 3">
    <name type="scientific">Dillenia turbinata</name>
    <dbReference type="NCBI Taxonomy" id="194707"/>
    <lineage>
        <taxon>Eukaryota</taxon>
        <taxon>Viridiplantae</taxon>
        <taxon>Streptophyta</taxon>
        <taxon>Embryophyta</taxon>
        <taxon>Tracheophyta</taxon>
        <taxon>Spermatophyta</taxon>
        <taxon>Magnoliopsida</taxon>
        <taxon>eudicotyledons</taxon>
        <taxon>Gunneridae</taxon>
        <taxon>Pentapetalae</taxon>
        <taxon>Dilleniales</taxon>
        <taxon>Dilleniaceae</taxon>
        <taxon>Dillenia</taxon>
    </lineage>
</organism>
<keyword evidence="3" id="KW-1185">Reference proteome</keyword>
<feature type="transmembrane region" description="Helical" evidence="1">
    <location>
        <begin position="7"/>
        <end position="26"/>
    </location>
</feature>
<name>A0AAN8VHA6_9MAGN</name>
<feature type="non-terminal residue" evidence="2">
    <location>
        <position position="204"/>
    </location>
</feature>
<dbReference type="PANTHER" id="PTHR38384:SF2">
    <property type="entry name" value="MEMBRANE LIPOPROTEIN"/>
    <property type="match status" value="1"/>
</dbReference>
<dbReference type="Proteomes" id="UP001370490">
    <property type="component" value="Unassembled WGS sequence"/>
</dbReference>
<gene>
    <name evidence="2" type="ORF">RJ641_035218</name>
</gene>
<keyword evidence="1" id="KW-0812">Transmembrane</keyword>
<keyword evidence="1" id="KW-1133">Transmembrane helix</keyword>
<sequence length="204" mass="22912">MAKTFTLLETLTISAVFSAVSSWYGFMIGRENARRELGAIIDELRNSTSRAIYLVTFYKNMYMLLYTRMAFLSFLTLFSLTKPTYRPVLLESLSESLMLLPPSDIPLTNSTRFRHFQSDAKEKMSCGSNLLWVCYLFQFPAHMPAGAVTNAMMKVNNRSTGLRSNGPKVLSMESNMVDHPLHKCGRLSIDAARILASDPSGQSN</sequence>
<comment type="caution">
    <text evidence="2">The sequence shown here is derived from an EMBL/GenBank/DDBJ whole genome shotgun (WGS) entry which is preliminary data.</text>
</comment>
<evidence type="ECO:0000313" key="3">
    <source>
        <dbReference type="Proteomes" id="UP001370490"/>
    </source>
</evidence>